<evidence type="ECO:0000313" key="2">
    <source>
        <dbReference type="EMBL" id="KAK1411265.1"/>
    </source>
</evidence>
<dbReference type="EMBL" id="JAUHHV010000010">
    <property type="protein sequence ID" value="KAK1411265.1"/>
    <property type="molecule type" value="Genomic_DNA"/>
</dbReference>
<feature type="compositionally biased region" description="Polar residues" evidence="1">
    <location>
        <begin position="24"/>
        <end position="35"/>
    </location>
</feature>
<evidence type="ECO:0000256" key="1">
    <source>
        <dbReference type="SAM" id="MobiDB-lite"/>
    </source>
</evidence>
<proteinExistence type="predicted"/>
<sequence length="75" mass="8287">MCELLVAIFSATKMPSPAAPKGQNPLTTKPSPTQMQKHTFWKTSLTATSLLNKAADNKASFFVSHSLQRHLLLYL</sequence>
<organism evidence="2 3">
    <name type="scientific">Tagetes erecta</name>
    <name type="common">African marigold</name>
    <dbReference type="NCBI Taxonomy" id="13708"/>
    <lineage>
        <taxon>Eukaryota</taxon>
        <taxon>Viridiplantae</taxon>
        <taxon>Streptophyta</taxon>
        <taxon>Embryophyta</taxon>
        <taxon>Tracheophyta</taxon>
        <taxon>Spermatophyta</taxon>
        <taxon>Magnoliopsida</taxon>
        <taxon>eudicotyledons</taxon>
        <taxon>Gunneridae</taxon>
        <taxon>Pentapetalae</taxon>
        <taxon>asterids</taxon>
        <taxon>campanulids</taxon>
        <taxon>Asterales</taxon>
        <taxon>Asteraceae</taxon>
        <taxon>Asteroideae</taxon>
        <taxon>Heliantheae alliance</taxon>
        <taxon>Tageteae</taxon>
        <taxon>Tagetes</taxon>
    </lineage>
</organism>
<dbReference type="AlphaFoldDB" id="A0AAD8K183"/>
<keyword evidence="3" id="KW-1185">Reference proteome</keyword>
<evidence type="ECO:0000313" key="3">
    <source>
        <dbReference type="Proteomes" id="UP001229421"/>
    </source>
</evidence>
<accession>A0AAD8K183</accession>
<name>A0AAD8K183_TARER</name>
<feature type="region of interest" description="Disordered" evidence="1">
    <location>
        <begin position="15"/>
        <end position="35"/>
    </location>
</feature>
<protein>
    <submittedName>
        <fullName evidence="2">Uncharacterized protein</fullName>
    </submittedName>
</protein>
<reference evidence="2" key="1">
    <citation type="journal article" date="2023" name="bioRxiv">
        <title>Improved chromosome-level genome assembly for marigold (Tagetes erecta).</title>
        <authorList>
            <person name="Jiang F."/>
            <person name="Yuan L."/>
            <person name="Wang S."/>
            <person name="Wang H."/>
            <person name="Xu D."/>
            <person name="Wang A."/>
            <person name="Fan W."/>
        </authorList>
    </citation>
    <scope>NUCLEOTIDE SEQUENCE</scope>
    <source>
        <strain evidence="2">WSJ</strain>
        <tissue evidence="2">Leaf</tissue>
    </source>
</reference>
<comment type="caution">
    <text evidence="2">The sequence shown here is derived from an EMBL/GenBank/DDBJ whole genome shotgun (WGS) entry which is preliminary data.</text>
</comment>
<gene>
    <name evidence="2" type="ORF">QVD17_37812</name>
</gene>
<dbReference type="Proteomes" id="UP001229421">
    <property type="component" value="Unassembled WGS sequence"/>
</dbReference>